<feature type="compositionally biased region" description="Low complexity" evidence="4">
    <location>
        <begin position="60"/>
        <end position="71"/>
    </location>
</feature>
<comment type="subcellular location">
    <subcellularLocation>
        <location evidence="1">Golgi apparatus</location>
    </subcellularLocation>
</comment>
<dbReference type="GO" id="GO:1990071">
    <property type="term" value="C:TRAPPII protein complex"/>
    <property type="evidence" value="ECO:0007669"/>
    <property type="project" value="InterPro"/>
</dbReference>
<feature type="region of interest" description="Disordered" evidence="4">
    <location>
        <begin position="201"/>
        <end position="220"/>
    </location>
</feature>
<dbReference type="GO" id="GO:0006891">
    <property type="term" value="P:intra-Golgi vesicle-mediated transport"/>
    <property type="evidence" value="ECO:0007669"/>
    <property type="project" value="TreeGrafter"/>
</dbReference>
<feature type="domain" description="TRAPPC10/Trs130 C-terminal" evidence="5">
    <location>
        <begin position="1392"/>
        <end position="1603"/>
    </location>
</feature>
<dbReference type="OrthoDB" id="10256906at2759"/>
<dbReference type="GO" id="GO:0005829">
    <property type="term" value="C:cytosol"/>
    <property type="evidence" value="ECO:0007669"/>
    <property type="project" value="GOC"/>
</dbReference>
<feature type="domain" description="TRAPPC10/Trs130 N-terminal" evidence="6">
    <location>
        <begin position="122"/>
        <end position="237"/>
    </location>
</feature>
<evidence type="ECO:0000256" key="3">
    <source>
        <dbReference type="ARBA" id="ARBA00023034"/>
    </source>
</evidence>
<dbReference type="VEuPathDB" id="FungiDB:F503_04666"/>
<sequence length="1638" mass="177725">MEQPFSTSKVTVEYFDPHGLYKLLGPGLVSRLPLRHLHWQSHSGPLRSIETLHVELVSASSNPSTTPSALLKRNSNTPSISTPDDGFQTAIVTGRQGSVDTNRSTSTTTKQTSAAATTSSPAAGPRRHQIPGLRRTPYLKLLLVRCDDNDTYKAQTRSEIKDWVKHNTGAKKSAAVAENHDAFEWMIVHVVLPNSAAYAQPRTSKAGTDGSTPDLTKTSRWGKSSSTIFERLRSDFNTTSVINAPSSKTPVDRVAQIRIGLEDVPYEMLPRAAAPAPTATPGGHAETERETQNAWLDLVDKFKTLILASFDVRVSQYEDDIREKDVQRSLPGWNFCTFFILKEGLARGFESVGLVEDSLVGYDELSVGLDTVIKEQQGIGNSPATHGGSLLSFTGDLKAAALRAINSSMSGSDDDDEDTVDLQASAKPFAAVANDEIPISSIKKPYRDLILANNVSVFDFRCYIFARQISLLLRLGNAWSSREELLAKLKEQQDAAMPSPTSSVAPSSYLTVPAPSVSGDDAENLSMLAEICRRTLEFVPAVSQVMREDLLFALAPDEDGKENEKARLDANALRVIDNMVSSFAFSIAQQILAQTSTRSLPIPPSSLLPTDPHAPEPKASIPEPKTMMHPARTSSLGHPAVRGPPPLSPGIFPGAQGATVTEAEKSKFLKAGLEDLAARRADLYMLSRSILQKGGQLQGWTDGWSSVPIINEPSDDEGMEDVSLDDDEHDNQDKPKGGDGSAKENAIRVAPTAGIENLLLRTALESTTGFYRLYEVLTDKCLRHFTVAGHPYAVNASLADLAVLKFFLGEHAAAAAYFYETTVFFGANSWSLLELSMLHMYATSLKALGRTDEYAWCLLKFLTRAAAAEGDAKRVSAQGCLVDLLEASTNISAEMRVPLTNFFGLVKLDGPPAYHDGQDSFSVTVRLVSLLVDTLPADSVRVRMVQKQQSQTTALGPPREIWLETRGATPLKPGKSTAQLFCNTIVTGVYEIDQVRIKSRNLVLFHDREVAQAKTAKAHTTAMAAAAVANSSPKIFADPHVVLHQRTEGLDMNLSTCRDLQLDKNNFLELSLLSGWNDVKSCEIKIRAATGGLRLTTSESKIVSSSGGEARAFAKPVGAGIVCFDDIGAGESVTISFPFSIEQDALELCLKIEVTYTTEDGTFVFAKQPTISTALALGVNVQDVFKHNALFSRFTVSTATASPLQVYKSELLDSEYFTSEYGSDDNNKPLPFVYPKQPISLLYKIVRKAGAISVGHKTSDPRKTTMYIKLHYSVFQDQLDAALASSLAAAFAQESNVSVAPFSKVASAAVLRHVHAALTPYDLERTALLGELATGPVLGHVNWIKEFPGLGGSTAEQLAGVMNGWLGKNAVLALPNLEWKDAADLMRTILIPVDIPSITIVHTADIQLQPSATAVAIEAFEEEKEQDEAEAEAVNDDSGADDNDNDSAISVSVPIFCVNQLLPATLQLQWTRVWDTLDDAQEPGNSTKKAATRAKRYSDIEFAFEVSAPMDAWLIGGRRKGHFVIPAPNEDAVGLSSTADSEATIPLVLIPLREGRLPYPSVEIREVQPHEQGQEPSQQRDDEFVQQHHETDYRNLGETVAVVADRKRVTLSLDASGPGGGPLVLESERAQLPGRELV</sequence>
<evidence type="ECO:0000256" key="1">
    <source>
        <dbReference type="ARBA" id="ARBA00004555"/>
    </source>
</evidence>
<feature type="compositionally biased region" description="Polar residues" evidence="4">
    <location>
        <begin position="73"/>
        <end position="82"/>
    </location>
</feature>
<evidence type="ECO:0000313" key="8">
    <source>
        <dbReference type="EMBL" id="EPE04151.1"/>
    </source>
</evidence>
<feature type="compositionally biased region" description="Acidic residues" evidence="4">
    <location>
        <begin position="713"/>
        <end position="730"/>
    </location>
</feature>
<feature type="region of interest" description="Disordered" evidence="4">
    <location>
        <begin position="602"/>
        <end position="628"/>
    </location>
</feature>
<feature type="region of interest" description="Disordered" evidence="4">
    <location>
        <begin position="1613"/>
        <end position="1638"/>
    </location>
</feature>
<dbReference type="InterPro" id="IPR055505">
    <property type="entry name" value="DUF7077"/>
</dbReference>
<feature type="compositionally biased region" description="Basic and acidic residues" evidence="4">
    <location>
        <begin position="731"/>
        <end position="744"/>
    </location>
</feature>
<evidence type="ECO:0000259" key="5">
    <source>
        <dbReference type="Pfam" id="PF12584"/>
    </source>
</evidence>
<dbReference type="OMA" id="YEIHANP"/>
<proteinExistence type="predicted"/>
<dbReference type="PANTHER" id="PTHR13251">
    <property type="entry name" value="EPILEPSY HOLOPROSENCEPHALY CANDIDATE 1/TMEM1"/>
    <property type="match status" value="1"/>
</dbReference>
<evidence type="ECO:0000259" key="7">
    <source>
        <dbReference type="Pfam" id="PF23274"/>
    </source>
</evidence>
<dbReference type="eggNOG" id="KOG1931">
    <property type="taxonomic scope" value="Eukaryota"/>
</dbReference>
<organism evidence="8 9">
    <name type="scientific">Ophiostoma piceae (strain UAMH 11346)</name>
    <name type="common">Sap stain fungus</name>
    <dbReference type="NCBI Taxonomy" id="1262450"/>
    <lineage>
        <taxon>Eukaryota</taxon>
        <taxon>Fungi</taxon>
        <taxon>Dikarya</taxon>
        <taxon>Ascomycota</taxon>
        <taxon>Pezizomycotina</taxon>
        <taxon>Sordariomycetes</taxon>
        <taxon>Sordariomycetidae</taxon>
        <taxon>Ophiostomatales</taxon>
        <taxon>Ophiostomataceae</taxon>
        <taxon>Ophiostoma</taxon>
    </lineage>
</organism>
<evidence type="ECO:0000256" key="4">
    <source>
        <dbReference type="SAM" id="MobiDB-lite"/>
    </source>
</evidence>
<evidence type="ECO:0000256" key="2">
    <source>
        <dbReference type="ARBA" id="ARBA00022448"/>
    </source>
</evidence>
<dbReference type="InterPro" id="IPR045126">
    <property type="entry name" value="TRAPPC10/Trs130"/>
</dbReference>
<dbReference type="Pfam" id="PF24965">
    <property type="entry name" value="TRS130_4HB"/>
    <property type="match status" value="1"/>
</dbReference>
<dbReference type="STRING" id="1262450.S3BXG4"/>
<feature type="region of interest" description="Disordered" evidence="4">
    <location>
        <begin position="60"/>
        <end position="131"/>
    </location>
</feature>
<dbReference type="InterPro" id="IPR056913">
    <property type="entry name" value="TRAPPC10/Trs130_N"/>
</dbReference>
<feature type="region of interest" description="Disordered" evidence="4">
    <location>
        <begin position="1568"/>
        <end position="1588"/>
    </location>
</feature>
<dbReference type="HOGENOM" id="CLU_001428_1_1_1"/>
<feature type="compositionally biased region" description="Low complexity" evidence="4">
    <location>
        <begin position="104"/>
        <end position="123"/>
    </location>
</feature>
<dbReference type="Pfam" id="PF23036">
    <property type="entry name" value="TRAPPC10_1st"/>
    <property type="match status" value="2"/>
</dbReference>
<gene>
    <name evidence="8" type="ORF">F503_04666</name>
</gene>
<keyword evidence="3" id="KW-0333">Golgi apparatus</keyword>
<dbReference type="Proteomes" id="UP000016923">
    <property type="component" value="Unassembled WGS sequence"/>
</dbReference>
<name>S3BXG4_OPHP1</name>
<protein>
    <submittedName>
        <fullName evidence="8">Tmem1 family</fullName>
    </submittedName>
</protein>
<feature type="domain" description="DUF7077" evidence="7">
    <location>
        <begin position="1048"/>
        <end position="1172"/>
    </location>
</feature>
<keyword evidence="2" id="KW-0813">Transport</keyword>
<evidence type="ECO:0000313" key="9">
    <source>
        <dbReference type="Proteomes" id="UP000016923"/>
    </source>
</evidence>
<dbReference type="GO" id="GO:0034498">
    <property type="term" value="P:early endosome to Golgi transport"/>
    <property type="evidence" value="ECO:0007669"/>
    <property type="project" value="TreeGrafter"/>
</dbReference>
<evidence type="ECO:0000259" key="6">
    <source>
        <dbReference type="Pfam" id="PF23036"/>
    </source>
</evidence>
<dbReference type="Pfam" id="PF23274">
    <property type="entry name" value="DUF7077"/>
    <property type="match status" value="1"/>
</dbReference>
<dbReference type="EMBL" id="KE148162">
    <property type="protein sequence ID" value="EPE04151.1"/>
    <property type="molecule type" value="Genomic_DNA"/>
</dbReference>
<feature type="region of interest" description="Disordered" evidence="4">
    <location>
        <begin position="1422"/>
        <end position="1445"/>
    </location>
</feature>
<reference evidence="8 9" key="1">
    <citation type="journal article" date="2013" name="BMC Genomics">
        <title>The genome and transcriptome of the pine saprophyte Ophiostoma piceae, and a comparison with the bark beetle-associated pine pathogen Grosmannia clavigera.</title>
        <authorList>
            <person name="Haridas S."/>
            <person name="Wang Y."/>
            <person name="Lim L."/>
            <person name="Massoumi Alamouti S."/>
            <person name="Jackman S."/>
            <person name="Docking R."/>
            <person name="Robertson G."/>
            <person name="Birol I."/>
            <person name="Bohlmann J."/>
            <person name="Breuil C."/>
        </authorList>
    </citation>
    <scope>NUCLEOTIDE SEQUENCE [LARGE SCALE GENOMIC DNA]</scope>
    <source>
        <strain evidence="8 9">UAMH 11346</strain>
    </source>
</reference>
<feature type="region of interest" description="Disordered" evidence="4">
    <location>
        <begin position="707"/>
        <end position="744"/>
    </location>
</feature>
<dbReference type="InterPro" id="IPR022233">
    <property type="entry name" value="TRAPPC10/Trs130_C"/>
</dbReference>
<feature type="domain" description="TRAPPC10/Trs130 N-terminal" evidence="6">
    <location>
        <begin position="286"/>
        <end position="480"/>
    </location>
</feature>
<dbReference type="PANTHER" id="PTHR13251:SF3">
    <property type="entry name" value="TRAFFICKING PROTEIN PARTICLE COMPLEX SUBUNIT 10"/>
    <property type="match status" value="1"/>
</dbReference>
<keyword evidence="9" id="KW-1185">Reference proteome</keyword>
<accession>S3BXG4</accession>
<dbReference type="Pfam" id="PF12584">
    <property type="entry name" value="TRAPPC10"/>
    <property type="match status" value="1"/>
</dbReference>